<evidence type="ECO:0000256" key="2">
    <source>
        <dbReference type="ARBA" id="ARBA00022884"/>
    </source>
</evidence>
<dbReference type="SMART" id="SM00945">
    <property type="entry name" value="ProQ"/>
    <property type="match status" value="1"/>
</dbReference>
<dbReference type="InterPro" id="IPR023529">
    <property type="entry name" value="ProQ"/>
</dbReference>
<name>A0A789RF80_ECOLX</name>
<dbReference type="PANTHER" id="PTHR38106">
    <property type="entry name" value="RNA CHAPERONE PROQ"/>
    <property type="match status" value="1"/>
</dbReference>
<dbReference type="AlphaFoldDB" id="A0A789RF80"/>
<dbReference type="Gene3D" id="1.10.1710.10">
    <property type="entry name" value="ProQ/FinO domain"/>
    <property type="match status" value="1"/>
</dbReference>
<protein>
    <submittedName>
        <fullName evidence="5">ProQ/FINO family protein</fullName>
    </submittedName>
</protein>
<evidence type="ECO:0000256" key="4">
    <source>
        <dbReference type="SAM" id="MobiDB-lite"/>
    </source>
</evidence>
<evidence type="ECO:0000256" key="1">
    <source>
        <dbReference type="ARBA" id="ARBA00022490"/>
    </source>
</evidence>
<keyword evidence="3" id="KW-0143">Chaperone</keyword>
<comment type="caution">
    <text evidence="5">The sequence shown here is derived from an EMBL/GenBank/DDBJ whole genome shotgun (WGS) entry which is preliminary data.</text>
</comment>
<dbReference type="GO" id="GO:0005829">
    <property type="term" value="C:cytosol"/>
    <property type="evidence" value="ECO:0007669"/>
    <property type="project" value="TreeGrafter"/>
</dbReference>
<dbReference type="GO" id="GO:0010608">
    <property type="term" value="P:post-transcriptional regulation of gene expression"/>
    <property type="evidence" value="ECO:0007669"/>
    <property type="project" value="InterPro"/>
</dbReference>
<accession>A0A789RF80</accession>
<feature type="region of interest" description="Disordered" evidence="4">
    <location>
        <begin position="21"/>
        <end position="62"/>
    </location>
</feature>
<gene>
    <name evidence="5" type="ORF">GGB84_004686</name>
</gene>
<keyword evidence="1" id="KW-0963">Cytoplasm</keyword>
<evidence type="ECO:0000256" key="3">
    <source>
        <dbReference type="ARBA" id="ARBA00023186"/>
    </source>
</evidence>
<dbReference type="GO" id="GO:0034057">
    <property type="term" value="F:RNA strand-exchange activity"/>
    <property type="evidence" value="ECO:0007669"/>
    <property type="project" value="InterPro"/>
</dbReference>
<feature type="compositionally biased region" description="Polar residues" evidence="4">
    <location>
        <begin position="21"/>
        <end position="48"/>
    </location>
</feature>
<dbReference type="InterPro" id="IPR016103">
    <property type="entry name" value="ProQ/FinO"/>
</dbReference>
<dbReference type="PANTHER" id="PTHR38106:SF1">
    <property type="entry name" value="RNA CHAPERONE PROQ"/>
    <property type="match status" value="1"/>
</dbReference>
<dbReference type="EMBL" id="DAAYTU010000050">
    <property type="protein sequence ID" value="HAG5772911.1"/>
    <property type="molecule type" value="Genomic_DNA"/>
</dbReference>
<dbReference type="Pfam" id="PF04352">
    <property type="entry name" value="ProQ"/>
    <property type="match status" value="1"/>
</dbReference>
<keyword evidence="2" id="KW-0694">RNA-binding</keyword>
<reference evidence="5" key="1">
    <citation type="journal article" date="2018" name="Genome Biol.">
        <title>SKESA: strategic k-mer extension for scrupulous assemblies.</title>
        <authorList>
            <person name="Souvorov A."/>
            <person name="Agarwala R."/>
            <person name="Lipman D.J."/>
        </authorList>
    </citation>
    <scope>NUCLEOTIDE SEQUENCE [LARGE SCALE GENOMIC DNA]</scope>
    <source>
        <strain evidence="5">1839</strain>
    </source>
</reference>
<sequence>MRSTHGKADHQQKLRYATKMVQETQQQDKTTSAYKVMPGNQNAQQKPTGATPWRHMTKRQRKNRRRVNRLTELWPDLFSREAPKPLKVGIFDDLMQDLAVRGLAFGPGALRATLASYAQSPRYYRALGAGGARYDLKGQPCGEVTPQEQQDAETRLMALNEKRKRQRRAAKEKTGA</sequence>
<proteinExistence type="predicted"/>
<organism evidence="5">
    <name type="scientific">Escherichia coli</name>
    <dbReference type="NCBI Taxonomy" id="562"/>
    <lineage>
        <taxon>Bacteria</taxon>
        <taxon>Pseudomonadati</taxon>
        <taxon>Pseudomonadota</taxon>
        <taxon>Gammaproteobacteria</taxon>
        <taxon>Enterobacterales</taxon>
        <taxon>Enterobacteriaceae</taxon>
        <taxon>Escherichia</taxon>
    </lineage>
</organism>
<evidence type="ECO:0000313" key="5">
    <source>
        <dbReference type="EMBL" id="HAG5772911.1"/>
    </source>
</evidence>
<dbReference type="GO" id="GO:0033592">
    <property type="term" value="F:RNA strand annealing activity"/>
    <property type="evidence" value="ECO:0007669"/>
    <property type="project" value="InterPro"/>
</dbReference>
<dbReference type="SUPFAM" id="SSF48657">
    <property type="entry name" value="FinO-like"/>
    <property type="match status" value="1"/>
</dbReference>
<dbReference type="InterPro" id="IPR036442">
    <property type="entry name" value="ProQ/FinO_sf"/>
</dbReference>
<reference evidence="5" key="2">
    <citation type="submission" date="2020-02" db="EMBL/GenBank/DDBJ databases">
        <authorList>
            <consortium name="NCBI Pathogen Detection Project"/>
        </authorList>
    </citation>
    <scope>NUCLEOTIDE SEQUENCE</scope>
    <source>
        <strain evidence="5">1839</strain>
    </source>
</reference>